<dbReference type="InterPro" id="IPR028081">
    <property type="entry name" value="Leu-bd"/>
</dbReference>
<dbReference type="SUPFAM" id="SSF53822">
    <property type="entry name" value="Periplasmic binding protein-like I"/>
    <property type="match status" value="1"/>
</dbReference>
<dbReference type="Gene3D" id="3.40.50.2300">
    <property type="match status" value="2"/>
</dbReference>
<dbReference type="EMBL" id="CP051297">
    <property type="protein sequence ID" value="QKD42125.1"/>
    <property type="molecule type" value="Genomic_DNA"/>
</dbReference>
<comment type="similarity">
    <text evidence="1">Belongs to the leucine-binding protein family.</text>
</comment>
<dbReference type="PANTHER" id="PTHR30483">
    <property type="entry name" value="LEUCINE-SPECIFIC-BINDING PROTEIN"/>
    <property type="match status" value="1"/>
</dbReference>
<dbReference type="InterPro" id="IPR028082">
    <property type="entry name" value="Peripla_BP_I"/>
</dbReference>
<accession>A0A858ZMW1</accession>
<feature type="signal peptide" evidence="3">
    <location>
        <begin position="1"/>
        <end position="25"/>
    </location>
</feature>
<evidence type="ECO:0000256" key="2">
    <source>
        <dbReference type="ARBA" id="ARBA00022729"/>
    </source>
</evidence>
<keyword evidence="2 3" id="KW-0732">Signal</keyword>
<keyword evidence="6" id="KW-0614">Plasmid</keyword>
<feature type="chain" id="PRO_5033646705" evidence="3">
    <location>
        <begin position="26"/>
        <end position="402"/>
    </location>
</feature>
<evidence type="ECO:0000259" key="4">
    <source>
        <dbReference type="Pfam" id="PF13458"/>
    </source>
</evidence>
<evidence type="ECO:0000313" key="7">
    <source>
        <dbReference type="Proteomes" id="UP000500755"/>
    </source>
</evidence>
<name>A0A858ZMW1_9BURK</name>
<geneLocation type="plasmid" evidence="6">
    <name>pDP3</name>
</geneLocation>
<dbReference type="Proteomes" id="UP000500755">
    <property type="component" value="Plasmid pDP3"/>
</dbReference>
<dbReference type="CDD" id="cd06338">
    <property type="entry name" value="PBP1_ABC_ligand_binding-like"/>
    <property type="match status" value="1"/>
</dbReference>
<proteinExistence type="inferred from homology"/>
<reference evidence="6 7" key="1">
    <citation type="submission" date="2020-05" db="EMBL/GenBank/DDBJ databases">
        <title>Complete genome sequence of Alicycliphilus denitrificans DP3.</title>
        <authorList>
            <person name="Chen X."/>
        </authorList>
    </citation>
    <scope>NUCLEOTIDE SEQUENCE [LARGE SCALE GENOMIC DNA]</scope>
    <source>
        <strain evidence="6 7">DP3</strain>
        <plasmid evidence="7">pdp3</plasmid>
        <plasmid evidence="6">pDP3</plasmid>
    </source>
</reference>
<evidence type="ECO:0000313" key="6">
    <source>
        <dbReference type="EMBL" id="QKD42125.1"/>
    </source>
</evidence>
<evidence type="ECO:0000313" key="5">
    <source>
        <dbReference type="EMBL" id="QKD42096.1"/>
    </source>
</evidence>
<dbReference type="PANTHER" id="PTHR30483:SF37">
    <property type="entry name" value="ABC TRANSPORTER SUBSTRATE-BINDING PROTEIN"/>
    <property type="match status" value="1"/>
</dbReference>
<geneLocation type="plasmid" evidence="7">
    <name>pdp3</name>
</geneLocation>
<feature type="domain" description="Leucine-binding protein" evidence="4">
    <location>
        <begin position="28"/>
        <end position="379"/>
    </location>
</feature>
<evidence type="ECO:0000256" key="1">
    <source>
        <dbReference type="ARBA" id="ARBA00010062"/>
    </source>
</evidence>
<gene>
    <name evidence="5" type="ORF">HF896_00120</name>
    <name evidence="6" type="ORF">HF896_00280</name>
</gene>
<evidence type="ECO:0000256" key="3">
    <source>
        <dbReference type="SAM" id="SignalP"/>
    </source>
</evidence>
<dbReference type="Pfam" id="PF13458">
    <property type="entry name" value="Peripla_BP_6"/>
    <property type="match status" value="1"/>
</dbReference>
<dbReference type="AlphaFoldDB" id="A0A858ZMW1"/>
<protein>
    <submittedName>
        <fullName evidence="6">Amino acid ABC transporter substrate-binding protein</fullName>
    </submittedName>
</protein>
<dbReference type="RefSeq" id="WP_168727564.1">
    <property type="nucleotide sequence ID" value="NZ_CP051297.1"/>
</dbReference>
<organism evidence="6 7">
    <name type="scientific">Alicycliphilus denitrificans</name>
    <dbReference type="NCBI Taxonomy" id="179636"/>
    <lineage>
        <taxon>Bacteria</taxon>
        <taxon>Pseudomonadati</taxon>
        <taxon>Pseudomonadota</taxon>
        <taxon>Betaproteobacteria</taxon>
        <taxon>Burkholderiales</taxon>
        <taxon>Comamonadaceae</taxon>
        <taxon>Alicycliphilus</taxon>
    </lineage>
</organism>
<dbReference type="EMBL" id="CP051297">
    <property type="protein sequence ID" value="QKD42096.1"/>
    <property type="molecule type" value="Genomic_DNA"/>
</dbReference>
<sequence length="402" mass="44036">MNKWKSVLRAFAVAGISVLANTAYSQETIRFGAPLALTGSLADAGAKSKQGYDMCVSAVNAKGGVNVGGQKRKLELVEYDYQSETNRAVQIVQRLINVDKVPFLFAPYGSGDTKATAVVAERYGVPMMAASAATVSVFDQNFQNLYGVLFPNAMITDQEVAYQKKHMPDVKKVAVLALNSLFPRSIANDFVNSAKAGGYDVAFNSIYSHETADFSTVLTQIKTLKPDWVYITGYTQNLILIRRQMADIGLDAKVVTMTSGPAYPEYVDNLKALAENVTTNAWWHQNADYKDDFLFGSSMKYNQAFRERYKRDATYLEASATVSCQILAMAIEAANSTAGDAVRKALRERKFDTFYGPVQFDKSGQNNVNAALVMQIQKGKLTVLAPEALKQGTVIPNVPPAR</sequence>
<dbReference type="InterPro" id="IPR051010">
    <property type="entry name" value="BCAA_transport"/>
</dbReference>